<name>A0ABU8XMF7_9PROT</name>
<dbReference type="EMBL" id="JBBLZC010000003">
    <property type="protein sequence ID" value="MEK0082375.1"/>
    <property type="molecule type" value="Genomic_DNA"/>
</dbReference>
<evidence type="ECO:0000313" key="2">
    <source>
        <dbReference type="Proteomes" id="UP001375743"/>
    </source>
</evidence>
<sequence>MLPVRPRYEYRAWADSFPDLPQPDAEPWSEETYIVAFGLLSRDIKIRSGALEIKELLLERNGLQLWSPAARLPFPIPALTLERELMSILQTGQPLHRELYGPEELIEELTSGRRNLTTVRLRKRRRLHEVRGCRAETAEIEVEGRRLMSAAAEHEDPEVLLEAVAELGLDRFVNVSYPQALARLFPPPLDTTAI</sequence>
<evidence type="ECO:0008006" key="3">
    <source>
        <dbReference type="Google" id="ProtNLM"/>
    </source>
</evidence>
<accession>A0ABU8XMF7</accession>
<gene>
    <name evidence="1" type="ORF">U1T56_04385</name>
</gene>
<dbReference type="Proteomes" id="UP001375743">
    <property type="component" value="Unassembled WGS sequence"/>
</dbReference>
<protein>
    <recommendedName>
        <fullName evidence="3">DUF2344 domain-containing protein</fullName>
    </recommendedName>
</protein>
<reference evidence="1 2" key="1">
    <citation type="submission" date="2024-01" db="EMBL/GenBank/DDBJ databases">
        <title>Multi-omics insights into the function and evolution of sodium benzoate biodegradation pathways in Benzoatithermus flavus gen. nov., sp. nov. from hot spring.</title>
        <authorList>
            <person name="Hu C.-J."/>
            <person name="Li W.-J."/>
        </authorList>
    </citation>
    <scope>NUCLEOTIDE SEQUENCE [LARGE SCALE GENOMIC DNA]</scope>
    <source>
        <strain evidence="1 2">SYSU G07066</strain>
    </source>
</reference>
<proteinExistence type="predicted"/>
<dbReference type="RefSeq" id="WP_418158227.1">
    <property type="nucleotide sequence ID" value="NZ_JBBLZC010000003.1"/>
</dbReference>
<organism evidence="1 2">
    <name type="scientific">Benzoatithermus flavus</name>
    <dbReference type="NCBI Taxonomy" id="3108223"/>
    <lineage>
        <taxon>Bacteria</taxon>
        <taxon>Pseudomonadati</taxon>
        <taxon>Pseudomonadota</taxon>
        <taxon>Alphaproteobacteria</taxon>
        <taxon>Geminicoccales</taxon>
        <taxon>Geminicoccaceae</taxon>
        <taxon>Benzoatithermus</taxon>
    </lineage>
</organism>
<comment type="caution">
    <text evidence="1">The sequence shown here is derived from an EMBL/GenBank/DDBJ whole genome shotgun (WGS) entry which is preliminary data.</text>
</comment>
<keyword evidence="2" id="KW-1185">Reference proteome</keyword>
<evidence type="ECO:0000313" key="1">
    <source>
        <dbReference type="EMBL" id="MEK0082375.1"/>
    </source>
</evidence>